<dbReference type="EMBL" id="CAADRA010005251">
    <property type="protein sequence ID" value="VFT87675.1"/>
    <property type="molecule type" value="Genomic_DNA"/>
</dbReference>
<gene>
    <name evidence="3" type="primary">Aste57867_10806</name>
    <name evidence="2" type="ORF">As57867_010766</name>
    <name evidence="3" type="ORF">ASTE57867_10806</name>
</gene>
<dbReference type="InterPro" id="IPR038595">
    <property type="entry name" value="LOR_sf"/>
</dbReference>
<accession>A0A485KSG5</accession>
<dbReference type="SUPFAM" id="SSF54518">
    <property type="entry name" value="Tubby C-terminal domain-like"/>
    <property type="match status" value="1"/>
</dbReference>
<dbReference type="PANTHER" id="PTHR31087">
    <property type="match status" value="1"/>
</dbReference>
<dbReference type="AlphaFoldDB" id="A0A485KSG5"/>
<dbReference type="OrthoDB" id="101217at2759"/>
<proteinExistence type="inferred from homology"/>
<evidence type="ECO:0000256" key="1">
    <source>
        <dbReference type="ARBA" id="ARBA00005437"/>
    </source>
</evidence>
<dbReference type="Proteomes" id="UP000332933">
    <property type="component" value="Unassembled WGS sequence"/>
</dbReference>
<organism evidence="3 4">
    <name type="scientific">Aphanomyces stellatus</name>
    <dbReference type="NCBI Taxonomy" id="120398"/>
    <lineage>
        <taxon>Eukaryota</taxon>
        <taxon>Sar</taxon>
        <taxon>Stramenopiles</taxon>
        <taxon>Oomycota</taxon>
        <taxon>Saprolegniomycetes</taxon>
        <taxon>Saprolegniales</taxon>
        <taxon>Verrucalvaceae</taxon>
        <taxon>Aphanomyces</taxon>
    </lineage>
</organism>
<evidence type="ECO:0000313" key="4">
    <source>
        <dbReference type="Proteomes" id="UP000332933"/>
    </source>
</evidence>
<dbReference type="Gene3D" id="2.40.160.200">
    <property type="entry name" value="LURP1-related"/>
    <property type="match status" value="1"/>
</dbReference>
<dbReference type="InterPro" id="IPR025659">
    <property type="entry name" value="Tubby-like_C"/>
</dbReference>
<name>A0A485KSG5_9STRA</name>
<dbReference type="EMBL" id="VJMH01005230">
    <property type="protein sequence ID" value="KAF0698576.1"/>
    <property type="molecule type" value="Genomic_DNA"/>
</dbReference>
<dbReference type="InterPro" id="IPR007612">
    <property type="entry name" value="LOR"/>
</dbReference>
<reference evidence="2" key="2">
    <citation type="submission" date="2019-06" db="EMBL/GenBank/DDBJ databases">
        <title>Genomics analysis of Aphanomyces spp. identifies a new class of oomycete effector associated with host adaptation.</title>
        <authorList>
            <person name="Gaulin E."/>
        </authorList>
    </citation>
    <scope>NUCLEOTIDE SEQUENCE</scope>
    <source>
        <strain evidence="2">CBS 578.67</strain>
    </source>
</reference>
<keyword evidence="4" id="KW-1185">Reference proteome</keyword>
<evidence type="ECO:0000313" key="2">
    <source>
        <dbReference type="EMBL" id="KAF0698576.1"/>
    </source>
</evidence>
<sequence>MGSCISNEAYDAAVLVPVKQPLAVIHSKFASPIPVTLIMKKKLWSWSGDDFSIKDLNTGVPYFKFDGSAFSFRDKKTLLDFKGNPVAIMEEPVLSFTRWQEVFKPDMTKWFDITPRITMFENVLDCEVRDCVTGKKYVLGVQGNWLARKSVVTCNGVPIAKIRSPITYIRDVYYVDIAKGVDMALVVLLCMALDEAVERR</sequence>
<evidence type="ECO:0000313" key="3">
    <source>
        <dbReference type="EMBL" id="VFT87675.1"/>
    </source>
</evidence>
<reference evidence="3 4" key="1">
    <citation type="submission" date="2019-03" db="EMBL/GenBank/DDBJ databases">
        <authorList>
            <person name="Gaulin E."/>
            <person name="Dumas B."/>
        </authorList>
    </citation>
    <scope>NUCLEOTIDE SEQUENCE [LARGE SCALE GENOMIC DNA]</scope>
    <source>
        <strain evidence="3">CBS 568.67</strain>
    </source>
</reference>
<dbReference type="Pfam" id="PF04525">
    <property type="entry name" value="LOR"/>
    <property type="match status" value="1"/>
</dbReference>
<comment type="similarity">
    <text evidence="1">Belongs to the LOR family.</text>
</comment>
<protein>
    <submittedName>
        <fullName evidence="3">Aste57867_10806 protein</fullName>
    </submittedName>
</protein>
<dbReference type="PANTHER" id="PTHR31087:SF161">
    <property type="entry name" value="TUBBY C 2 FAMILY PROTEIN"/>
    <property type="match status" value="1"/>
</dbReference>